<feature type="transmembrane region" description="Helical" evidence="1">
    <location>
        <begin position="53"/>
        <end position="74"/>
    </location>
</feature>
<keyword evidence="1" id="KW-0812">Transmembrane</keyword>
<dbReference type="RefSeq" id="WP_349053828.1">
    <property type="nucleotide sequence ID" value="NZ_JBBNPS010000008.1"/>
</dbReference>
<feature type="transmembrane region" description="Helical" evidence="1">
    <location>
        <begin position="95"/>
        <end position="122"/>
    </location>
</feature>
<dbReference type="Proteomes" id="UP001481872">
    <property type="component" value="Unassembled WGS sequence"/>
</dbReference>
<gene>
    <name evidence="2" type="ORF">AAA081_04260</name>
</gene>
<evidence type="ECO:0000256" key="1">
    <source>
        <dbReference type="SAM" id="Phobius"/>
    </source>
</evidence>
<feature type="transmembrane region" description="Helical" evidence="1">
    <location>
        <begin position="165"/>
        <end position="186"/>
    </location>
</feature>
<feature type="transmembrane region" description="Helical" evidence="1">
    <location>
        <begin position="20"/>
        <end position="41"/>
    </location>
</feature>
<protein>
    <submittedName>
        <fullName evidence="2">Lantibiotic immunity ABC transporter MutG family permease subunit</fullName>
    </submittedName>
</protein>
<sequence length="246" mass="26701">MMGRVLKAELYKIKHTWTLWIHGILPVLYALAFYAACQFTGIKNFMPDETIQIYFTLLGAAVPIVVGVLISKVADMESGAGHFQLLLSAPSRTRAYLGKAGAMFLGFIWATSVAVGVFGGLYGHQTLAVWFAALLLLLAASVAVYLIHLWVALALGSVPSMGLGVVETLIALLAITGLGDKLWYFVPCTWPARLPGTYILASAYQNHSLLAAEMAKWGFSALPMTAVIFIGSVIWFNRWDGGQWGD</sequence>
<evidence type="ECO:0000313" key="2">
    <source>
        <dbReference type="EMBL" id="MEQ3353514.1"/>
    </source>
</evidence>
<reference evidence="2 3" key="1">
    <citation type="submission" date="2024-04" db="EMBL/GenBank/DDBJ databases">
        <title>Human intestinal bacterial collection.</title>
        <authorList>
            <person name="Pauvert C."/>
            <person name="Hitch T.C.A."/>
            <person name="Clavel T."/>
        </authorList>
    </citation>
    <scope>NUCLEOTIDE SEQUENCE [LARGE SCALE GENOMIC DNA]</scope>
    <source>
        <strain evidence="2 3">CLA-SR-H026</strain>
    </source>
</reference>
<dbReference type="CDD" id="cd21808">
    <property type="entry name" value="ABC-2_lan_permease_MutG"/>
    <property type="match status" value="1"/>
</dbReference>
<keyword evidence="1" id="KW-0472">Membrane</keyword>
<organism evidence="2 3">
    <name type="scientific">Aedoeadaptatus acetigenes</name>
    <dbReference type="NCBI Taxonomy" id="2981723"/>
    <lineage>
        <taxon>Bacteria</taxon>
        <taxon>Bacillati</taxon>
        <taxon>Bacillota</taxon>
        <taxon>Tissierellia</taxon>
        <taxon>Tissierellales</taxon>
        <taxon>Peptoniphilaceae</taxon>
        <taxon>Aedoeadaptatus</taxon>
    </lineage>
</organism>
<dbReference type="EMBL" id="JBBNPS010000008">
    <property type="protein sequence ID" value="MEQ3353514.1"/>
    <property type="molecule type" value="Genomic_DNA"/>
</dbReference>
<dbReference type="Pfam" id="PF12730">
    <property type="entry name" value="ABC2_membrane_4"/>
    <property type="match status" value="1"/>
</dbReference>
<feature type="transmembrane region" description="Helical" evidence="1">
    <location>
        <begin position="128"/>
        <end position="153"/>
    </location>
</feature>
<dbReference type="InterPro" id="IPR022294">
    <property type="entry name" value="ABC-transptr_permeasesu"/>
</dbReference>
<keyword evidence="1" id="KW-1133">Transmembrane helix</keyword>
<proteinExistence type="predicted"/>
<dbReference type="NCBIfam" id="TIGR03733">
    <property type="entry name" value="lanti_perm_MutG"/>
    <property type="match status" value="1"/>
</dbReference>
<name>A0ABV1J5Q9_9FIRM</name>
<feature type="transmembrane region" description="Helical" evidence="1">
    <location>
        <begin position="217"/>
        <end position="236"/>
    </location>
</feature>
<evidence type="ECO:0000313" key="3">
    <source>
        <dbReference type="Proteomes" id="UP001481872"/>
    </source>
</evidence>
<comment type="caution">
    <text evidence="2">The sequence shown here is derived from an EMBL/GenBank/DDBJ whole genome shotgun (WGS) entry which is preliminary data.</text>
</comment>
<accession>A0ABV1J5Q9</accession>
<keyword evidence="3" id="KW-1185">Reference proteome</keyword>